<evidence type="ECO:0000313" key="12">
    <source>
        <dbReference type="Proteomes" id="UP001454036"/>
    </source>
</evidence>
<dbReference type="InterPro" id="IPR005123">
    <property type="entry name" value="Oxoglu/Fe-dep_dioxygenase_dom"/>
</dbReference>
<evidence type="ECO:0000256" key="3">
    <source>
        <dbReference type="ARBA" id="ARBA00023002"/>
    </source>
</evidence>
<dbReference type="EMBL" id="BAABME010009946">
    <property type="protein sequence ID" value="GAA0176108.1"/>
    <property type="molecule type" value="Genomic_DNA"/>
</dbReference>
<comment type="caution">
    <text evidence="11">The sequence shown here is derived from an EMBL/GenBank/DDBJ whole genome shotgun (WGS) entry which is preliminary data.</text>
</comment>
<comment type="catalytic activity">
    <reaction evidence="5">
        <text>gibberellin A1 + 2-oxoglutarate + O2 = gibberellin A8 + succinate + CO2</text>
        <dbReference type="Rhea" id="RHEA:15005"/>
        <dbReference type="ChEBI" id="CHEBI:15379"/>
        <dbReference type="ChEBI" id="CHEBI:16526"/>
        <dbReference type="ChEBI" id="CHEBI:16810"/>
        <dbReference type="ChEBI" id="CHEBI:30031"/>
        <dbReference type="ChEBI" id="CHEBI:58524"/>
        <dbReference type="ChEBI" id="CHEBI:58594"/>
        <dbReference type="EC" id="1.14.11.13"/>
    </reaction>
</comment>
<evidence type="ECO:0000259" key="10">
    <source>
        <dbReference type="PROSITE" id="PS51471"/>
    </source>
</evidence>
<keyword evidence="3 8" id="KW-0560">Oxidoreductase</keyword>
<dbReference type="GO" id="GO:0046872">
    <property type="term" value="F:metal ion binding"/>
    <property type="evidence" value="ECO:0007669"/>
    <property type="project" value="UniProtKB-KW"/>
</dbReference>
<dbReference type="Pfam" id="PF14226">
    <property type="entry name" value="DIOX_N"/>
    <property type="match status" value="1"/>
</dbReference>
<dbReference type="InterPro" id="IPR050231">
    <property type="entry name" value="Iron_ascorbate_oxido_reductase"/>
</dbReference>
<dbReference type="Pfam" id="PF03171">
    <property type="entry name" value="2OG-FeII_Oxy"/>
    <property type="match status" value="1"/>
</dbReference>
<dbReference type="GO" id="GO:0009685">
    <property type="term" value="P:gibberellin metabolic process"/>
    <property type="evidence" value="ECO:0007669"/>
    <property type="project" value="UniProtKB-ARBA"/>
</dbReference>
<dbReference type="InterPro" id="IPR044861">
    <property type="entry name" value="IPNS-like_FE2OG_OXY"/>
</dbReference>
<dbReference type="EC" id="1.14.11.13" evidence="7"/>
<evidence type="ECO:0000256" key="1">
    <source>
        <dbReference type="ARBA" id="ARBA00022723"/>
    </source>
</evidence>
<dbReference type="PROSITE" id="PS51471">
    <property type="entry name" value="FE2OG_OXY"/>
    <property type="match status" value="1"/>
</dbReference>
<dbReference type="AlphaFoldDB" id="A0AAV3RJ83"/>
<dbReference type="PRINTS" id="PR00682">
    <property type="entry name" value="IPNSYNTHASE"/>
</dbReference>
<sequence>MVVATNTTSIRSEKIRHIELPIIDLKAEKSEVVKKIVKACEEFGFFKVINHGVPSDVISRMEEEGKEFFAKPVCEKQQAGPANPYGYGSKNIGIMGDQGEVEYILLQTNPLGISEKTQRISTDPMKFRYAVTSYIEAVREVACEILELISEGLGVPLDTSVLSRLIRDVESDSVFRLNHYPPLKDSNKNTSASSFHHHENQNSTSNCNSNNRVIGFGEHTDPQILTLLTSNDVGGLQISLEDGVWIPVNPQPISSFCVFVGDVLEAMTNGRFPSVRHRVIVNRVEARMSMALFASPPLHAKISPIPELLSGNNKKLFRSFTWAEYKKTTYANRLGERRLSFFMILEDEEC</sequence>
<keyword evidence="2" id="KW-0223">Dioxygenase</keyword>
<dbReference type="GO" id="GO:0002238">
    <property type="term" value="P:response to molecule of fungal origin"/>
    <property type="evidence" value="ECO:0007669"/>
    <property type="project" value="UniProtKB-ARBA"/>
</dbReference>
<dbReference type="InterPro" id="IPR026992">
    <property type="entry name" value="DIOX_N"/>
</dbReference>
<dbReference type="Proteomes" id="UP001454036">
    <property type="component" value="Unassembled WGS sequence"/>
</dbReference>
<protein>
    <recommendedName>
        <fullName evidence="7">gibberellin 2beta-dioxygenase</fullName>
        <ecNumber evidence="7">1.14.11.13</ecNumber>
    </recommendedName>
</protein>
<evidence type="ECO:0000256" key="7">
    <source>
        <dbReference type="ARBA" id="ARBA00066708"/>
    </source>
</evidence>
<feature type="domain" description="Fe2OG dioxygenase" evidence="10">
    <location>
        <begin position="170"/>
        <end position="296"/>
    </location>
</feature>
<dbReference type="InterPro" id="IPR027443">
    <property type="entry name" value="IPNS-like_sf"/>
</dbReference>
<comment type="similarity">
    <text evidence="6">Belongs to the iron/ascorbate-dependent oxidoreductase family. GA2OX subfamily.</text>
</comment>
<evidence type="ECO:0000256" key="4">
    <source>
        <dbReference type="ARBA" id="ARBA00023004"/>
    </source>
</evidence>
<dbReference type="PANTHER" id="PTHR47990">
    <property type="entry name" value="2-OXOGLUTARATE (2OG) AND FE(II)-DEPENDENT OXYGENASE SUPERFAMILY PROTEIN-RELATED"/>
    <property type="match status" value="1"/>
</dbReference>
<name>A0AAV3RJ83_LITER</name>
<dbReference type="GO" id="GO:0009805">
    <property type="term" value="P:coumarin biosynthetic process"/>
    <property type="evidence" value="ECO:0007669"/>
    <property type="project" value="UniProtKB-ARBA"/>
</dbReference>
<dbReference type="FunFam" id="2.60.120.330:FF:000025">
    <property type="entry name" value="Gibberellin 2-beta-dioxygenase 2"/>
    <property type="match status" value="1"/>
</dbReference>
<keyword evidence="1 8" id="KW-0479">Metal-binding</keyword>
<reference evidence="11 12" key="1">
    <citation type="submission" date="2024-01" db="EMBL/GenBank/DDBJ databases">
        <title>The complete chloroplast genome sequence of Lithospermum erythrorhizon: insights into the phylogenetic relationship among Boraginaceae species and the maternal lineages of purple gromwells.</title>
        <authorList>
            <person name="Okada T."/>
            <person name="Watanabe K."/>
        </authorList>
    </citation>
    <scope>NUCLEOTIDE SEQUENCE [LARGE SCALE GENOMIC DNA]</scope>
</reference>
<accession>A0AAV3RJ83</accession>
<dbReference type="Gene3D" id="2.60.120.330">
    <property type="entry name" value="B-lactam Antibiotic, Isopenicillin N Synthase, Chain"/>
    <property type="match status" value="1"/>
</dbReference>
<evidence type="ECO:0000256" key="6">
    <source>
        <dbReference type="ARBA" id="ARBA00061282"/>
    </source>
</evidence>
<keyword evidence="4 8" id="KW-0408">Iron</keyword>
<feature type="region of interest" description="Disordered" evidence="9">
    <location>
        <begin position="186"/>
        <end position="207"/>
    </location>
</feature>
<evidence type="ECO:0000256" key="8">
    <source>
        <dbReference type="RuleBase" id="RU003682"/>
    </source>
</evidence>
<gene>
    <name evidence="11" type="ORF">LIER_29163</name>
</gene>
<evidence type="ECO:0000256" key="9">
    <source>
        <dbReference type="SAM" id="MobiDB-lite"/>
    </source>
</evidence>
<dbReference type="GO" id="GO:0045543">
    <property type="term" value="F:gibberellin 2-beta-dioxygenase activity"/>
    <property type="evidence" value="ECO:0007669"/>
    <property type="project" value="UniProtKB-EC"/>
</dbReference>
<evidence type="ECO:0000256" key="2">
    <source>
        <dbReference type="ARBA" id="ARBA00022964"/>
    </source>
</evidence>
<dbReference type="SUPFAM" id="SSF51197">
    <property type="entry name" value="Clavaminate synthase-like"/>
    <property type="match status" value="1"/>
</dbReference>
<evidence type="ECO:0000256" key="5">
    <source>
        <dbReference type="ARBA" id="ARBA00052204"/>
    </source>
</evidence>
<evidence type="ECO:0000313" key="11">
    <source>
        <dbReference type="EMBL" id="GAA0176108.1"/>
    </source>
</evidence>
<proteinExistence type="inferred from homology"/>
<organism evidence="11 12">
    <name type="scientific">Lithospermum erythrorhizon</name>
    <name type="common">Purple gromwell</name>
    <name type="synonym">Lithospermum officinale var. erythrorhizon</name>
    <dbReference type="NCBI Taxonomy" id="34254"/>
    <lineage>
        <taxon>Eukaryota</taxon>
        <taxon>Viridiplantae</taxon>
        <taxon>Streptophyta</taxon>
        <taxon>Embryophyta</taxon>
        <taxon>Tracheophyta</taxon>
        <taxon>Spermatophyta</taxon>
        <taxon>Magnoliopsida</taxon>
        <taxon>eudicotyledons</taxon>
        <taxon>Gunneridae</taxon>
        <taxon>Pentapetalae</taxon>
        <taxon>asterids</taxon>
        <taxon>lamiids</taxon>
        <taxon>Boraginales</taxon>
        <taxon>Boraginaceae</taxon>
        <taxon>Boraginoideae</taxon>
        <taxon>Lithospermeae</taxon>
        <taxon>Lithospermum</taxon>
    </lineage>
</organism>
<keyword evidence="12" id="KW-1185">Reference proteome</keyword>